<gene>
    <name evidence="2" type="ORF">NG799_01405</name>
</gene>
<dbReference type="Gene3D" id="3.90.550.10">
    <property type="entry name" value="Spore Coat Polysaccharide Biosynthesis Protein SpsA, Chain A"/>
    <property type="match status" value="1"/>
</dbReference>
<keyword evidence="2" id="KW-0328">Glycosyltransferase</keyword>
<keyword evidence="3" id="KW-1185">Reference proteome</keyword>
<dbReference type="SUPFAM" id="SSF53448">
    <property type="entry name" value="Nucleotide-diphospho-sugar transferases"/>
    <property type="match status" value="1"/>
</dbReference>
<organism evidence="2 3">
    <name type="scientific">Laspinema palackyanum D2a</name>
    <dbReference type="NCBI Taxonomy" id="2953684"/>
    <lineage>
        <taxon>Bacteria</taxon>
        <taxon>Bacillati</taxon>
        <taxon>Cyanobacteriota</taxon>
        <taxon>Cyanophyceae</taxon>
        <taxon>Oscillatoriophycideae</taxon>
        <taxon>Oscillatoriales</taxon>
        <taxon>Laspinemataceae</taxon>
        <taxon>Laspinema</taxon>
        <taxon>Laspinema palackyanum</taxon>
    </lineage>
</organism>
<dbReference type="GO" id="GO:0016757">
    <property type="term" value="F:glycosyltransferase activity"/>
    <property type="evidence" value="ECO:0007669"/>
    <property type="project" value="UniProtKB-KW"/>
</dbReference>
<dbReference type="RefSeq" id="WP_368004743.1">
    <property type="nucleotide sequence ID" value="NZ_JAMXFF010000002.1"/>
</dbReference>
<dbReference type="InterPro" id="IPR050834">
    <property type="entry name" value="Glycosyltransf_2"/>
</dbReference>
<reference evidence="2 3" key="1">
    <citation type="journal article" date="2022" name="Front. Microbiol.">
        <title>High genomic differentiation and limited gene flow indicate recent cryptic speciation within the genus Laspinema (cyanobacteria).</title>
        <authorList>
            <person name="Stanojkovic A."/>
            <person name="Skoupy S."/>
            <person name="Skaloud P."/>
            <person name="Dvorak P."/>
        </authorList>
    </citation>
    <scope>NUCLEOTIDE SEQUENCE [LARGE SCALE GENOMIC DNA]</scope>
    <source>
        <strain evidence="2 3">D2a</strain>
    </source>
</reference>
<dbReference type="PANTHER" id="PTHR43685">
    <property type="entry name" value="GLYCOSYLTRANSFERASE"/>
    <property type="match status" value="1"/>
</dbReference>
<dbReference type="EMBL" id="JAMXFF010000002">
    <property type="protein sequence ID" value="MCT7964987.1"/>
    <property type="molecule type" value="Genomic_DNA"/>
</dbReference>
<comment type="caution">
    <text evidence="2">The sequence shown here is derived from an EMBL/GenBank/DDBJ whole genome shotgun (WGS) entry which is preliminary data.</text>
</comment>
<sequence>MTMPVTATQTPPVSVIIPAYNGSRYIQQAIESVFTQTYRNRELIIVDDGSTDNTQQVVQQYGHKLRYFYQENQGVAAARNRGILEAKSELIAFLDQDDWFLTDKLALQVASFQGHPSIGIVHSGWQIVNETGGAISDIALWPSLPQLNLADWLLWKPVFLGAMLFRRNWLEFAGGFNCRYHQAPDVDLVLRLAVMGCKAAWVRETTVCYRQHQGNASLNTPLQVGECQMVLDRLFSRPNLPDEIRALEHRARYNNLVWSAWRLYLTGHLAEMANYLAKSFSYTLDSPTETVLNWVDYFQNYSREYGKNFDAYSLSNSPAWQALTVNLL</sequence>
<proteinExistence type="predicted"/>
<dbReference type="InterPro" id="IPR001173">
    <property type="entry name" value="Glyco_trans_2-like"/>
</dbReference>
<dbReference type="EC" id="2.4.-.-" evidence="2"/>
<evidence type="ECO:0000313" key="3">
    <source>
        <dbReference type="Proteomes" id="UP001525890"/>
    </source>
</evidence>
<name>A0ABT2MNH7_9CYAN</name>
<accession>A0ABT2MNH7</accession>
<dbReference type="InterPro" id="IPR029044">
    <property type="entry name" value="Nucleotide-diphossugar_trans"/>
</dbReference>
<protein>
    <submittedName>
        <fullName evidence="2">Glycosyltransferase</fullName>
        <ecNumber evidence="2">2.4.-.-</ecNumber>
    </submittedName>
</protein>
<dbReference type="Pfam" id="PF00535">
    <property type="entry name" value="Glycos_transf_2"/>
    <property type="match status" value="1"/>
</dbReference>
<keyword evidence="2" id="KW-0808">Transferase</keyword>
<dbReference type="PANTHER" id="PTHR43685:SF11">
    <property type="entry name" value="GLYCOSYLTRANSFERASE TAGX-RELATED"/>
    <property type="match status" value="1"/>
</dbReference>
<evidence type="ECO:0000313" key="2">
    <source>
        <dbReference type="EMBL" id="MCT7964987.1"/>
    </source>
</evidence>
<evidence type="ECO:0000259" key="1">
    <source>
        <dbReference type="Pfam" id="PF00535"/>
    </source>
</evidence>
<feature type="domain" description="Glycosyltransferase 2-like" evidence="1">
    <location>
        <begin position="14"/>
        <end position="138"/>
    </location>
</feature>
<dbReference type="Proteomes" id="UP001525890">
    <property type="component" value="Unassembled WGS sequence"/>
</dbReference>